<evidence type="ECO:0000313" key="2">
    <source>
        <dbReference type="Proteomes" id="UP001341840"/>
    </source>
</evidence>
<evidence type="ECO:0000313" key="1">
    <source>
        <dbReference type="EMBL" id="MED6210481.1"/>
    </source>
</evidence>
<name>A0ABU6YKN8_9FABA</name>
<organism evidence="1 2">
    <name type="scientific">Stylosanthes scabra</name>
    <dbReference type="NCBI Taxonomy" id="79078"/>
    <lineage>
        <taxon>Eukaryota</taxon>
        <taxon>Viridiplantae</taxon>
        <taxon>Streptophyta</taxon>
        <taxon>Embryophyta</taxon>
        <taxon>Tracheophyta</taxon>
        <taxon>Spermatophyta</taxon>
        <taxon>Magnoliopsida</taxon>
        <taxon>eudicotyledons</taxon>
        <taxon>Gunneridae</taxon>
        <taxon>Pentapetalae</taxon>
        <taxon>rosids</taxon>
        <taxon>fabids</taxon>
        <taxon>Fabales</taxon>
        <taxon>Fabaceae</taxon>
        <taxon>Papilionoideae</taxon>
        <taxon>50 kb inversion clade</taxon>
        <taxon>dalbergioids sensu lato</taxon>
        <taxon>Dalbergieae</taxon>
        <taxon>Pterocarpus clade</taxon>
        <taxon>Stylosanthes</taxon>
    </lineage>
</organism>
<protein>
    <submittedName>
        <fullName evidence="1">Uncharacterized protein</fullName>
    </submittedName>
</protein>
<dbReference type="Proteomes" id="UP001341840">
    <property type="component" value="Unassembled WGS sequence"/>
</dbReference>
<dbReference type="EMBL" id="JASCZI010242285">
    <property type="protein sequence ID" value="MED6210481.1"/>
    <property type="molecule type" value="Genomic_DNA"/>
</dbReference>
<comment type="caution">
    <text evidence="1">The sequence shown here is derived from an EMBL/GenBank/DDBJ whole genome shotgun (WGS) entry which is preliminary data.</text>
</comment>
<sequence length="131" mass="14386">MPRLDQGMPRRGFAQDSVCICANIHAYAWDSSTDLLPNFVPCSASFLSSFFSSATAFFLQTFTHYQTTSPIPRHHPRHTVASHVNLAIAPRTLGQPRRRTRRGLLTTAHVISSPSSLVIGVVELVSPSVLV</sequence>
<proteinExistence type="predicted"/>
<keyword evidence="2" id="KW-1185">Reference proteome</keyword>
<gene>
    <name evidence="1" type="ORF">PIB30_064511</name>
</gene>
<accession>A0ABU6YKN8</accession>
<reference evidence="1 2" key="1">
    <citation type="journal article" date="2023" name="Plants (Basel)">
        <title>Bridging the Gap: Combining Genomics and Transcriptomics Approaches to Understand Stylosanthes scabra, an Orphan Legume from the Brazilian Caatinga.</title>
        <authorList>
            <person name="Ferreira-Neto J.R.C."/>
            <person name="da Silva M.D."/>
            <person name="Binneck E."/>
            <person name="de Melo N.F."/>
            <person name="da Silva R.H."/>
            <person name="de Melo A.L.T.M."/>
            <person name="Pandolfi V."/>
            <person name="Bustamante F.O."/>
            <person name="Brasileiro-Vidal A.C."/>
            <person name="Benko-Iseppon A.M."/>
        </authorList>
    </citation>
    <scope>NUCLEOTIDE SEQUENCE [LARGE SCALE GENOMIC DNA]</scope>
    <source>
        <tissue evidence="1">Leaves</tissue>
    </source>
</reference>